<comment type="similarity">
    <text evidence="1 6">Belongs to the eukaryotic ribosomal protein eS4 family.</text>
</comment>
<protein>
    <recommendedName>
        <fullName evidence="6">40S ribosomal protein S4</fullName>
    </recommendedName>
</protein>
<evidence type="ECO:0000256" key="2">
    <source>
        <dbReference type="ARBA" id="ARBA00022730"/>
    </source>
</evidence>
<evidence type="ECO:0000313" key="8">
    <source>
        <dbReference type="EMBL" id="CAD9126579.1"/>
    </source>
</evidence>
<evidence type="ECO:0000256" key="1">
    <source>
        <dbReference type="ARBA" id="ARBA00007500"/>
    </source>
</evidence>
<evidence type="ECO:0000259" key="7">
    <source>
        <dbReference type="SMART" id="SM00739"/>
    </source>
</evidence>
<dbReference type="FunFam" id="3.10.290.10:FF:000002">
    <property type="entry name" value="40S ribosomal protein S4"/>
    <property type="match status" value="1"/>
</dbReference>
<dbReference type="InterPro" id="IPR038237">
    <property type="entry name" value="Ribosomal_eS4_central_sf"/>
</dbReference>
<keyword evidence="3 6" id="KW-0694">RNA-binding</keyword>
<accession>A0A6T9GN20</accession>
<dbReference type="EMBL" id="HBGE01033104">
    <property type="protein sequence ID" value="CAD9126584.1"/>
    <property type="molecule type" value="Transcribed_RNA"/>
</dbReference>
<dbReference type="Pfam" id="PF00900">
    <property type="entry name" value="Ribosomal_S4e"/>
    <property type="match status" value="1"/>
</dbReference>
<feature type="domain" description="KOW" evidence="7">
    <location>
        <begin position="174"/>
        <end position="201"/>
    </location>
</feature>
<dbReference type="InterPro" id="IPR036986">
    <property type="entry name" value="S4_RNA-bd_sf"/>
</dbReference>
<dbReference type="EMBL" id="HBGE01033101">
    <property type="protein sequence ID" value="CAD9126579.1"/>
    <property type="molecule type" value="Transcribed_RNA"/>
</dbReference>
<dbReference type="InterPro" id="IPR013845">
    <property type="entry name" value="Ribosomal_eS4_central_region"/>
</dbReference>
<keyword evidence="5 6" id="KW-0687">Ribonucleoprotein</keyword>
<name>A0A6T9GN20_ALECA</name>
<dbReference type="PANTHER" id="PTHR11581:SF0">
    <property type="entry name" value="SMALL RIBOSOMAL SUBUNIT PROTEIN ES4"/>
    <property type="match status" value="1"/>
</dbReference>
<dbReference type="SMART" id="SM00739">
    <property type="entry name" value="KOW"/>
    <property type="match status" value="1"/>
</dbReference>
<dbReference type="GO" id="GO:0003735">
    <property type="term" value="F:structural constituent of ribosome"/>
    <property type="evidence" value="ECO:0007669"/>
    <property type="project" value="UniProtKB-UniRule"/>
</dbReference>
<dbReference type="Gene3D" id="2.40.50.740">
    <property type="match status" value="1"/>
</dbReference>
<keyword evidence="2 6" id="KW-0699">rRNA-binding</keyword>
<dbReference type="GO" id="GO:0022627">
    <property type="term" value="C:cytosolic small ribosomal subunit"/>
    <property type="evidence" value="ECO:0007669"/>
    <property type="project" value="TreeGrafter"/>
</dbReference>
<evidence type="ECO:0000256" key="3">
    <source>
        <dbReference type="ARBA" id="ARBA00022884"/>
    </source>
</evidence>
<dbReference type="CDD" id="cd06087">
    <property type="entry name" value="KOW_RPS4"/>
    <property type="match status" value="1"/>
</dbReference>
<evidence type="ECO:0000256" key="4">
    <source>
        <dbReference type="ARBA" id="ARBA00022980"/>
    </source>
</evidence>
<keyword evidence="4 6" id="KW-0689">Ribosomal protein</keyword>
<dbReference type="Gene3D" id="3.10.290.10">
    <property type="entry name" value="RNA-binding S4 domain"/>
    <property type="match status" value="1"/>
</dbReference>
<evidence type="ECO:0000256" key="5">
    <source>
        <dbReference type="ARBA" id="ARBA00023274"/>
    </source>
</evidence>
<dbReference type="InterPro" id="IPR014722">
    <property type="entry name" value="Rib_uL2_dom2"/>
</dbReference>
<proteinExistence type="inferred from homology"/>
<gene>
    <name evidence="8" type="ORF">ACAT0790_LOCUS20010</name>
    <name evidence="9" type="ORF">ACAT0790_LOCUS20013</name>
</gene>
<dbReference type="Pfam" id="PF16121">
    <property type="entry name" value="40S_S4_C"/>
    <property type="match status" value="1"/>
</dbReference>
<dbReference type="AlphaFoldDB" id="A0A6T9GN20"/>
<dbReference type="InterPro" id="IPR005824">
    <property type="entry name" value="KOW"/>
</dbReference>
<dbReference type="GO" id="GO:0006412">
    <property type="term" value="P:translation"/>
    <property type="evidence" value="ECO:0007669"/>
    <property type="project" value="InterPro"/>
</dbReference>
<dbReference type="PIRSF" id="PIRSF002116">
    <property type="entry name" value="Ribosomal_S4"/>
    <property type="match status" value="1"/>
</dbReference>
<reference evidence="9" key="1">
    <citation type="submission" date="2021-01" db="EMBL/GenBank/DDBJ databases">
        <authorList>
            <person name="Corre E."/>
            <person name="Pelletier E."/>
            <person name="Niang G."/>
            <person name="Scheremetjew M."/>
            <person name="Finn R."/>
            <person name="Kale V."/>
            <person name="Holt S."/>
            <person name="Cochrane G."/>
            <person name="Meng A."/>
            <person name="Brown T."/>
            <person name="Cohen L."/>
        </authorList>
    </citation>
    <scope>NUCLEOTIDE SEQUENCE</scope>
    <source>
        <strain evidence="9">OF101</strain>
    </source>
</reference>
<evidence type="ECO:0000313" key="9">
    <source>
        <dbReference type="EMBL" id="CAD9126584.1"/>
    </source>
</evidence>
<dbReference type="HAMAP" id="MF_00485">
    <property type="entry name" value="Ribosomal_eS4"/>
    <property type="match status" value="1"/>
</dbReference>
<dbReference type="CDD" id="cd00165">
    <property type="entry name" value="S4"/>
    <property type="match status" value="1"/>
</dbReference>
<dbReference type="PROSITE" id="PS50889">
    <property type="entry name" value="S4"/>
    <property type="match status" value="1"/>
</dbReference>
<dbReference type="FunFam" id="2.30.30.30:FF:000005">
    <property type="entry name" value="40S ribosomal protein S4"/>
    <property type="match status" value="1"/>
</dbReference>
<sequence>MARGPKKHLKRMFAPSHWMLDKLKGRFAPRPSSGPHKLRECLPLIVMLRERLKYALTYRECKMIVMQRLIKVDGKVRIDTFYPAGFMDVVQIEKTKENFRLMYDTKGRFVLHKVVKDEAAYKLCRVKKVHKGAKGIPYAVTHDGRTLRYPDPDVKVNDTVRVDIATGKMLDHVKFEPGNVVMISSGNNIGRVGVIMHRERHPGSFEIVHVKDAVGHTFSTRLQNVFVIGKGNKPWISLPKGNGIKLSIIEDRNAKMSKGR</sequence>
<dbReference type="InterPro" id="IPR032277">
    <property type="entry name" value="Ribosomal_eS4_C"/>
</dbReference>
<dbReference type="InterPro" id="IPR000876">
    <property type="entry name" value="Ribosomal_eS4"/>
</dbReference>
<dbReference type="FunFam" id="2.40.50.740:FF:000001">
    <property type="entry name" value="40S ribosomal protein S4"/>
    <property type="match status" value="1"/>
</dbReference>
<dbReference type="InterPro" id="IPR041982">
    <property type="entry name" value="Ribosomal_eS4_KOW"/>
</dbReference>
<dbReference type="GO" id="GO:0019843">
    <property type="term" value="F:rRNA binding"/>
    <property type="evidence" value="ECO:0007669"/>
    <property type="project" value="UniProtKB-UniRule"/>
</dbReference>
<organism evidence="9">
    <name type="scientific">Alexandrium catenella</name>
    <name type="common">Red tide dinoflagellate</name>
    <name type="synonym">Gonyaulax catenella</name>
    <dbReference type="NCBI Taxonomy" id="2925"/>
    <lineage>
        <taxon>Eukaryota</taxon>
        <taxon>Sar</taxon>
        <taxon>Alveolata</taxon>
        <taxon>Dinophyceae</taxon>
        <taxon>Gonyaulacales</taxon>
        <taxon>Pyrocystaceae</taxon>
        <taxon>Alexandrium</taxon>
    </lineage>
</organism>
<dbReference type="Pfam" id="PF00467">
    <property type="entry name" value="KOW"/>
    <property type="match status" value="1"/>
</dbReference>
<dbReference type="Gene3D" id="2.30.30.30">
    <property type="match status" value="1"/>
</dbReference>
<dbReference type="PANTHER" id="PTHR11581">
    <property type="entry name" value="30S/40S RIBOSOMAL PROTEIN S4"/>
    <property type="match status" value="1"/>
</dbReference>
<evidence type="ECO:0000256" key="6">
    <source>
        <dbReference type="PIRNR" id="PIRNR002116"/>
    </source>
</evidence>
<dbReference type="Pfam" id="PF08071">
    <property type="entry name" value="RS4NT"/>
    <property type="match status" value="1"/>
</dbReference>
<dbReference type="InterPro" id="IPR013843">
    <property type="entry name" value="Ribosomal_eS4_N"/>
</dbReference>